<comment type="caution">
    <text evidence="6">The sequence shown here is derived from an EMBL/GenBank/DDBJ whole genome shotgun (WGS) entry which is preliminary data.</text>
</comment>
<dbReference type="PANTHER" id="PTHR43776:SF7">
    <property type="entry name" value="D,D-DIPEPTIDE TRANSPORT ATP-BINDING PROTEIN DDPF-RELATED"/>
    <property type="match status" value="1"/>
</dbReference>
<evidence type="ECO:0000256" key="1">
    <source>
        <dbReference type="ARBA" id="ARBA00005417"/>
    </source>
</evidence>
<dbReference type="InterPro" id="IPR003593">
    <property type="entry name" value="AAA+_ATPase"/>
</dbReference>
<dbReference type="InterPro" id="IPR003439">
    <property type="entry name" value="ABC_transporter-like_ATP-bd"/>
</dbReference>
<dbReference type="InterPro" id="IPR027417">
    <property type="entry name" value="P-loop_NTPase"/>
</dbReference>
<evidence type="ECO:0000259" key="5">
    <source>
        <dbReference type="PROSITE" id="PS50893"/>
    </source>
</evidence>
<dbReference type="SMART" id="SM00382">
    <property type="entry name" value="AAA"/>
    <property type="match status" value="1"/>
</dbReference>
<reference evidence="6 7" key="1">
    <citation type="submission" date="2018-10" db="EMBL/GenBank/DDBJ databases">
        <title>Propionibacterium australiense Genome Sequencing and Assembly.</title>
        <authorList>
            <person name="Bernier A.-M."/>
            <person name="Bernard K."/>
        </authorList>
    </citation>
    <scope>NUCLEOTIDE SEQUENCE [LARGE SCALE GENOMIC DNA]</scope>
    <source>
        <strain evidence="6 7">NML98A078</strain>
    </source>
</reference>
<dbReference type="Proteomes" id="UP000279336">
    <property type="component" value="Unassembled WGS sequence"/>
</dbReference>
<evidence type="ECO:0000256" key="4">
    <source>
        <dbReference type="ARBA" id="ARBA00022840"/>
    </source>
</evidence>
<sequence>MLRAENIRFAYRSGTPVLSDVSLDLAAGQVRGLIAPSGYGKSTFARILAGWERPQGGKVTLDGGPVNAERPCLVQYLNQNPELAVNPRWRMERILTECWPVDERTRRALGIEKAWLTRFPGELSGGELQRFCIARALHPRLRYLVADEMTTMLDPITQALIWSRLLGLIRERRVGLLVITHSPPLARRLCDDIVHLDQINAIR</sequence>
<dbReference type="GO" id="GO:0055085">
    <property type="term" value="P:transmembrane transport"/>
    <property type="evidence" value="ECO:0007669"/>
    <property type="project" value="UniProtKB-ARBA"/>
</dbReference>
<organism evidence="6 7">
    <name type="scientific">Propionibacterium australiense</name>
    <dbReference type="NCBI Taxonomy" id="119981"/>
    <lineage>
        <taxon>Bacteria</taxon>
        <taxon>Bacillati</taxon>
        <taxon>Actinomycetota</taxon>
        <taxon>Actinomycetes</taxon>
        <taxon>Propionibacteriales</taxon>
        <taxon>Propionibacteriaceae</taxon>
        <taxon>Propionibacterium</taxon>
    </lineage>
</organism>
<keyword evidence="4 6" id="KW-0067">ATP-binding</keyword>
<dbReference type="Pfam" id="PF00005">
    <property type="entry name" value="ABC_tran"/>
    <property type="match status" value="1"/>
</dbReference>
<protein>
    <submittedName>
        <fullName evidence="6">ATP-binding cassette domain-containing protein</fullName>
    </submittedName>
</protein>
<name>A0A8B3FKT7_9ACTN</name>
<feature type="domain" description="ABC transporter" evidence="5">
    <location>
        <begin position="2"/>
        <end position="202"/>
    </location>
</feature>
<dbReference type="RefSeq" id="WP_121587982.1">
    <property type="nucleotide sequence ID" value="NZ_RCIW01000004.1"/>
</dbReference>
<keyword evidence="3" id="KW-0547">Nucleotide-binding</keyword>
<evidence type="ECO:0000256" key="3">
    <source>
        <dbReference type="ARBA" id="ARBA00022741"/>
    </source>
</evidence>
<dbReference type="EMBL" id="RCIW01000004">
    <property type="protein sequence ID" value="RLP11929.1"/>
    <property type="molecule type" value="Genomic_DNA"/>
</dbReference>
<dbReference type="InterPro" id="IPR050319">
    <property type="entry name" value="ABC_transp_ATP-bind"/>
</dbReference>
<evidence type="ECO:0000313" key="6">
    <source>
        <dbReference type="EMBL" id="RLP11929.1"/>
    </source>
</evidence>
<dbReference type="PANTHER" id="PTHR43776">
    <property type="entry name" value="TRANSPORT ATP-BINDING PROTEIN"/>
    <property type="match status" value="1"/>
</dbReference>
<dbReference type="GO" id="GO:0016887">
    <property type="term" value="F:ATP hydrolysis activity"/>
    <property type="evidence" value="ECO:0007669"/>
    <property type="project" value="InterPro"/>
</dbReference>
<dbReference type="PROSITE" id="PS00211">
    <property type="entry name" value="ABC_TRANSPORTER_1"/>
    <property type="match status" value="1"/>
</dbReference>
<comment type="similarity">
    <text evidence="1">Belongs to the ABC transporter superfamily.</text>
</comment>
<dbReference type="AlphaFoldDB" id="A0A8B3FKT7"/>
<dbReference type="OrthoDB" id="2986442at2"/>
<evidence type="ECO:0000313" key="7">
    <source>
        <dbReference type="Proteomes" id="UP000279336"/>
    </source>
</evidence>
<dbReference type="GO" id="GO:0005524">
    <property type="term" value="F:ATP binding"/>
    <property type="evidence" value="ECO:0007669"/>
    <property type="project" value="UniProtKB-KW"/>
</dbReference>
<accession>A0A8B3FKT7</accession>
<keyword evidence="2" id="KW-0813">Transport</keyword>
<dbReference type="PROSITE" id="PS50893">
    <property type="entry name" value="ABC_TRANSPORTER_2"/>
    <property type="match status" value="1"/>
</dbReference>
<dbReference type="SUPFAM" id="SSF52540">
    <property type="entry name" value="P-loop containing nucleoside triphosphate hydrolases"/>
    <property type="match status" value="1"/>
</dbReference>
<dbReference type="Gene3D" id="3.40.50.300">
    <property type="entry name" value="P-loop containing nucleotide triphosphate hydrolases"/>
    <property type="match status" value="1"/>
</dbReference>
<dbReference type="InterPro" id="IPR017871">
    <property type="entry name" value="ABC_transporter-like_CS"/>
</dbReference>
<proteinExistence type="inferred from homology"/>
<evidence type="ECO:0000256" key="2">
    <source>
        <dbReference type="ARBA" id="ARBA00022448"/>
    </source>
</evidence>
<gene>
    <name evidence="6" type="ORF">D7U36_03415</name>
</gene>